<feature type="active site" description="Proton acceptor" evidence="7">
    <location>
        <position position="77"/>
    </location>
</feature>
<keyword evidence="9" id="KW-0448">Lipopolysaccharide biosynthesis</keyword>
<accession>A0A8I2KQP2</accession>
<dbReference type="SUPFAM" id="SSF53756">
    <property type="entry name" value="UDP-Glycosyltransferase/glycogen phosphorylase"/>
    <property type="match status" value="1"/>
</dbReference>
<dbReference type="GO" id="GO:0043842">
    <property type="term" value="F:Kdo transferase activity"/>
    <property type="evidence" value="ECO:0007669"/>
    <property type="project" value="UniProtKB-EC"/>
</dbReference>
<feature type="site" description="Transition state stabilizer" evidence="8">
    <location>
        <position position="147"/>
    </location>
</feature>
<comment type="catalytic activity">
    <reaction evidence="6 9">
        <text>lipid IVA (E. coli) + CMP-3-deoxy-beta-D-manno-octulosonate = alpha-Kdo-(2-&gt;6)-lipid IVA (E. coli) + CMP + H(+)</text>
        <dbReference type="Rhea" id="RHEA:28066"/>
        <dbReference type="ChEBI" id="CHEBI:15378"/>
        <dbReference type="ChEBI" id="CHEBI:58603"/>
        <dbReference type="ChEBI" id="CHEBI:60364"/>
        <dbReference type="ChEBI" id="CHEBI:60377"/>
        <dbReference type="ChEBI" id="CHEBI:85987"/>
        <dbReference type="EC" id="2.4.99.12"/>
    </reaction>
</comment>
<comment type="similarity">
    <text evidence="9">Belongs to the glycosyltransferase group 1 family.</text>
</comment>
<feature type="transmembrane region" description="Helical" evidence="9">
    <location>
        <begin position="20"/>
        <end position="39"/>
    </location>
</feature>
<evidence type="ECO:0000256" key="6">
    <source>
        <dbReference type="ARBA" id="ARBA00049183"/>
    </source>
</evidence>
<evidence type="ECO:0000259" key="10">
    <source>
        <dbReference type="Pfam" id="PF04413"/>
    </source>
</evidence>
<reference evidence="11" key="1">
    <citation type="submission" date="2019-10" db="EMBL/GenBank/DDBJ databases">
        <authorList>
            <person name="Paulsen S."/>
        </authorList>
    </citation>
    <scope>NUCLEOTIDE SEQUENCE</scope>
    <source>
        <strain evidence="11">LMG 19692</strain>
    </source>
</reference>
<dbReference type="PANTHER" id="PTHR42755:SF1">
    <property type="entry name" value="3-DEOXY-D-MANNO-OCTULOSONIC ACID TRANSFERASE, MITOCHONDRIAL-RELATED"/>
    <property type="match status" value="1"/>
</dbReference>
<evidence type="ECO:0000313" key="11">
    <source>
        <dbReference type="EMBL" id="NLR21952.1"/>
    </source>
</evidence>
<feature type="site" description="Transition state stabilizer" evidence="8">
    <location>
        <position position="225"/>
    </location>
</feature>
<feature type="domain" description="3-deoxy-D-manno-octulosonic-acid transferase N-terminal" evidence="10">
    <location>
        <begin position="51"/>
        <end position="227"/>
    </location>
</feature>
<evidence type="ECO:0000256" key="8">
    <source>
        <dbReference type="PIRSR" id="PIRSR639901-2"/>
    </source>
</evidence>
<sequence length="448" mass="50223">MAKVKTTSRLRGRSANSLWIGVYNSILLLCLPLIALILLKKWLRKPGYKKHFLQRLGVYNCKRLPACIHLHGVSVGECAAIAKVIPELRKQHPHLPIVFTCTTVAGSNYIERNWGEQVIHTYLPLDFQLTVGAFLAHFNPVLTMSVEMEWWPNLIRQSRNQGSRVMLVNARMTDRSKNRYANMLGLFTFMVSKVHKILPQSELSYQAFRELGVPPEKLMMCGNIKYDWPEVKHADPTQKSSQLTWIAGSTHDTEEIAVIAAHKQLLQQNPAAQLIIAPRHPERFDEVWRLLQASGLSCQRYSHAPSLTANTQVYLLDTMGKLFAFYRDAHVAFIGGSLVKLGGHNPAEAIVQGAAVVMGSSRRNCEDICAPLSQVGAFVEGNEPQQIAREVIGFWQNSATTAQQVQAGQAAIAKHNGALHKTTLQVLYQLKQAQRPVHSTRLHPMVIR</sequence>
<evidence type="ECO:0000256" key="1">
    <source>
        <dbReference type="ARBA" id="ARBA00004713"/>
    </source>
</evidence>
<dbReference type="UniPathway" id="UPA00958"/>
<keyword evidence="12" id="KW-0328">Glycosyltransferase</keyword>
<keyword evidence="4 9" id="KW-0808">Transferase</keyword>
<comment type="pathway">
    <text evidence="1 9">Bacterial outer membrane biogenesis; LPS core biosynthesis.</text>
</comment>
<keyword evidence="9" id="KW-0472">Membrane</keyword>
<dbReference type="EC" id="2.4.99.12" evidence="2 9"/>
<dbReference type="AlphaFoldDB" id="A0A8I2KQP2"/>
<dbReference type="InterPro" id="IPR039901">
    <property type="entry name" value="Kdotransferase"/>
</dbReference>
<dbReference type="InterPro" id="IPR038107">
    <property type="entry name" value="Glycos_transf_N_sf"/>
</dbReference>
<keyword evidence="9" id="KW-0812">Transmembrane</keyword>
<comment type="function">
    <text evidence="9">Involved in lipopolysaccharide (LPS) biosynthesis. Catalyzes the transfer of 3-deoxy-D-manno-octulosonate (Kdo) residue(s) from CMP-Kdo to lipid IV(A), the tetraacyldisaccharide-1,4'-bisphosphate precursor of lipid A.</text>
</comment>
<protein>
    <recommendedName>
        <fullName evidence="3 9">3-deoxy-D-manno-octulosonic acid transferase</fullName>
        <shortName evidence="9">Kdo transferase</shortName>
        <ecNumber evidence="2 9">2.4.99.12</ecNumber>
    </recommendedName>
    <alternativeName>
        <fullName evidence="5 9">Lipid IV(A) 3-deoxy-D-manno-octulosonic acid transferase</fullName>
    </alternativeName>
</protein>
<evidence type="ECO:0000256" key="3">
    <source>
        <dbReference type="ARBA" id="ARBA00019077"/>
    </source>
</evidence>
<name>A0A8I2KQP2_9GAMM</name>
<organism evidence="11 13">
    <name type="scientific">Pseudoalteromonas maricaloris</name>
    <dbReference type="NCBI Taxonomy" id="184924"/>
    <lineage>
        <taxon>Bacteria</taxon>
        <taxon>Pseudomonadati</taxon>
        <taxon>Pseudomonadota</taxon>
        <taxon>Gammaproteobacteria</taxon>
        <taxon>Alteromonadales</taxon>
        <taxon>Pseudoalteromonadaceae</taxon>
        <taxon>Pseudoalteromonas</taxon>
    </lineage>
</organism>
<dbReference type="Proteomes" id="UP000646877">
    <property type="component" value="Unassembled WGS sequence"/>
</dbReference>
<keyword evidence="9" id="KW-1003">Cell membrane</keyword>
<evidence type="ECO:0000256" key="4">
    <source>
        <dbReference type="ARBA" id="ARBA00022679"/>
    </source>
</evidence>
<dbReference type="GO" id="GO:0009244">
    <property type="term" value="P:lipopolysaccharide core region biosynthetic process"/>
    <property type="evidence" value="ECO:0007669"/>
    <property type="project" value="UniProtKB-UniRule"/>
</dbReference>
<dbReference type="RefSeq" id="WP_039493240.1">
    <property type="nucleotide sequence ID" value="NZ_CBCSDF010000013.1"/>
</dbReference>
<keyword evidence="14" id="KW-1185">Reference proteome</keyword>
<evidence type="ECO:0000256" key="5">
    <source>
        <dbReference type="ARBA" id="ARBA00031445"/>
    </source>
</evidence>
<evidence type="ECO:0000313" key="13">
    <source>
        <dbReference type="Proteomes" id="UP000646877"/>
    </source>
</evidence>
<gene>
    <name evidence="11" type="ORF">F9Y85_11585</name>
    <name evidence="12" type="ORF">R5H13_18765</name>
</gene>
<dbReference type="Proteomes" id="UP001304419">
    <property type="component" value="Chromosome 1"/>
</dbReference>
<dbReference type="GO" id="GO:0005886">
    <property type="term" value="C:plasma membrane"/>
    <property type="evidence" value="ECO:0007669"/>
    <property type="project" value="UniProtKB-SubCell"/>
</dbReference>
<keyword evidence="9" id="KW-1133">Transmembrane helix</keyword>
<dbReference type="Gene3D" id="3.40.50.2000">
    <property type="entry name" value="Glycogen Phosphorylase B"/>
    <property type="match status" value="1"/>
</dbReference>
<dbReference type="Pfam" id="PF04413">
    <property type="entry name" value="Glycos_transf_N"/>
    <property type="match status" value="1"/>
</dbReference>
<dbReference type="GO" id="GO:0009245">
    <property type="term" value="P:lipid A biosynthetic process"/>
    <property type="evidence" value="ECO:0007669"/>
    <property type="project" value="TreeGrafter"/>
</dbReference>
<dbReference type="EMBL" id="WEIA01000006">
    <property type="protein sequence ID" value="NLR21952.1"/>
    <property type="molecule type" value="Genomic_DNA"/>
</dbReference>
<reference evidence="12 14" key="2">
    <citation type="submission" date="2023-10" db="EMBL/GenBank/DDBJ databases">
        <title>To unveil natural product biosynthetic capacity in Pseudoalteromonas.</title>
        <authorList>
            <person name="Wang J."/>
        </authorList>
    </citation>
    <scope>NUCLEOTIDE SEQUENCE [LARGE SCALE GENOMIC DNA]</scope>
    <source>
        <strain evidence="12 14">DSM 15914</strain>
    </source>
</reference>
<evidence type="ECO:0000313" key="12">
    <source>
        <dbReference type="EMBL" id="WOX28633.1"/>
    </source>
</evidence>
<evidence type="ECO:0000256" key="9">
    <source>
        <dbReference type="RuleBase" id="RU365103"/>
    </source>
</evidence>
<evidence type="ECO:0000313" key="14">
    <source>
        <dbReference type="Proteomes" id="UP001304419"/>
    </source>
</evidence>
<dbReference type="InterPro" id="IPR007507">
    <property type="entry name" value="Glycos_transf_N"/>
</dbReference>
<dbReference type="EMBL" id="CP137578">
    <property type="protein sequence ID" value="WOX28633.1"/>
    <property type="molecule type" value="Genomic_DNA"/>
</dbReference>
<proteinExistence type="inferred from homology"/>
<dbReference type="Gene3D" id="3.40.50.11720">
    <property type="entry name" value="3-Deoxy-D-manno-octulosonic-acid transferase, N-terminal domain"/>
    <property type="match status" value="1"/>
</dbReference>
<comment type="subcellular location">
    <subcellularLocation>
        <location evidence="9">Cell membrane</location>
    </subcellularLocation>
</comment>
<evidence type="ECO:0000256" key="2">
    <source>
        <dbReference type="ARBA" id="ARBA00012621"/>
    </source>
</evidence>
<evidence type="ECO:0000256" key="7">
    <source>
        <dbReference type="PIRSR" id="PIRSR639901-1"/>
    </source>
</evidence>
<dbReference type="PANTHER" id="PTHR42755">
    <property type="entry name" value="3-DEOXY-MANNO-OCTULOSONATE CYTIDYLYLTRANSFERASE"/>
    <property type="match status" value="1"/>
</dbReference>